<keyword evidence="2" id="KW-1185">Reference proteome</keyword>
<organism evidence="1 2">
    <name type="scientific">Adhaeribacter arboris</name>
    <dbReference type="NCBI Taxonomy" id="2072846"/>
    <lineage>
        <taxon>Bacteria</taxon>
        <taxon>Pseudomonadati</taxon>
        <taxon>Bacteroidota</taxon>
        <taxon>Cytophagia</taxon>
        <taxon>Cytophagales</taxon>
        <taxon>Hymenobacteraceae</taxon>
        <taxon>Adhaeribacter</taxon>
    </lineage>
</organism>
<dbReference type="InterPro" id="IPR020018">
    <property type="entry name" value="Motility-assoc_lipoprot_GldH"/>
</dbReference>
<keyword evidence="1" id="KW-0449">Lipoprotein</keyword>
<gene>
    <name evidence="1" type="ORF">AHMF7605_09060</name>
</gene>
<comment type="caution">
    <text evidence="1">The sequence shown here is derived from an EMBL/GenBank/DDBJ whole genome shotgun (WGS) entry which is preliminary data.</text>
</comment>
<dbReference type="Pfam" id="PF14109">
    <property type="entry name" value="GldH_lipo"/>
    <property type="match status" value="1"/>
</dbReference>
<dbReference type="AlphaFoldDB" id="A0A2T2YDS6"/>
<evidence type="ECO:0000313" key="1">
    <source>
        <dbReference type="EMBL" id="PSR53662.1"/>
    </source>
</evidence>
<sequence length="159" mass="18686">MIQVRWYFYLVIFIAALTGCDKNRVFEENQDIPDNNWQIKNVPQFSFTIEDPQTPYNIYFNVRNAIFYEFYNLYVRAELTGPDKKPLHLKLHEMYLMDKTTGRPLGNGAGDIFDHQFLAIKNLKFPQAGTYKIRLKQYMRKDPLPGIMAVGLRVEKVSP</sequence>
<dbReference type="PROSITE" id="PS51257">
    <property type="entry name" value="PROKAR_LIPOPROTEIN"/>
    <property type="match status" value="1"/>
</dbReference>
<accession>A0A2T2YDS6</accession>
<name>A0A2T2YDS6_9BACT</name>
<dbReference type="EMBL" id="PYFT01000001">
    <property type="protein sequence ID" value="PSR53662.1"/>
    <property type="molecule type" value="Genomic_DNA"/>
</dbReference>
<dbReference type="NCBIfam" id="TIGR03511">
    <property type="entry name" value="GldH_lipo"/>
    <property type="match status" value="1"/>
</dbReference>
<proteinExistence type="predicted"/>
<protein>
    <submittedName>
        <fullName evidence="1">Gliding motility lipoprotein GldH</fullName>
    </submittedName>
</protein>
<reference evidence="1 2" key="1">
    <citation type="submission" date="2018-03" db="EMBL/GenBank/DDBJ databases">
        <title>Adhaeribacter sp. HMF7605 Genome sequencing and assembly.</title>
        <authorList>
            <person name="Kang H."/>
            <person name="Kang J."/>
            <person name="Cha I."/>
            <person name="Kim H."/>
            <person name="Joh K."/>
        </authorList>
    </citation>
    <scope>NUCLEOTIDE SEQUENCE [LARGE SCALE GENOMIC DNA]</scope>
    <source>
        <strain evidence="1 2">HMF7605</strain>
    </source>
</reference>
<dbReference type="OrthoDB" id="982482at2"/>
<evidence type="ECO:0000313" key="2">
    <source>
        <dbReference type="Proteomes" id="UP000240357"/>
    </source>
</evidence>
<dbReference type="Proteomes" id="UP000240357">
    <property type="component" value="Unassembled WGS sequence"/>
</dbReference>